<feature type="transmembrane region" description="Helical" evidence="6">
    <location>
        <begin position="101"/>
        <end position="129"/>
    </location>
</feature>
<feature type="region of interest" description="Disordered" evidence="5">
    <location>
        <begin position="43"/>
        <end position="69"/>
    </location>
</feature>
<dbReference type="Pfam" id="PF01490">
    <property type="entry name" value="Aa_trans"/>
    <property type="match status" value="2"/>
</dbReference>
<proteinExistence type="predicted"/>
<feature type="transmembrane region" description="Helical" evidence="6">
    <location>
        <begin position="452"/>
        <end position="472"/>
    </location>
</feature>
<keyword evidence="3 6" id="KW-1133">Transmembrane helix</keyword>
<feature type="transmembrane region" description="Helical" evidence="6">
    <location>
        <begin position="362"/>
        <end position="385"/>
    </location>
</feature>
<evidence type="ECO:0000256" key="2">
    <source>
        <dbReference type="ARBA" id="ARBA00022692"/>
    </source>
</evidence>
<dbReference type="PANTHER" id="PTHR22950">
    <property type="entry name" value="AMINO ACID TRANSPORTER"/>
    <property type="match status" value="1"/>
</dbReference>
<dbReference type="InterPro" id="IPR013057">
    <property type="entry name" value="AA_transpt_TM"/>
</dbReference>
<gene>
    <name evidence="8" type="ORF">HNY73_002062</name>
</gene>
<feature type="domain" description="Amino acid transporter transmembrane" evidence="7">
    <location>
        <begin position="193"/>
        <end position="530"/>
    </location>
</feature>
<reference evidence="8" key="2">
    <citation type="submission" date="2020-06" db="EMBL/GenBank/DDBJ databases">
        <authorList>
            <person name="Sheffer M."/>
        </authorList>
    </citation>
    <scope>NUCLEOTIDE SEQUENCE</scope>
</reference>
<evidence type="ECO:0000256" key="6">
    <source>
        <dbReference type="SAM" id="Phobius"/>
    </source>
</evidence>
<feature type="transmembrane region" description="Helical" evidence="6">
    <location>
        <begin position="291"/>
        <end position="311"/>
    </location>
</feature>
<feature type="transmembrane region" description="Helical" evidence="6">
    <location>
        <begin position="405"/>
        <end position="431"/>
    </location>
</feature>
<dbReference type="AlphaFoldDB" id="A0A8T0FWL8"/>
<name>A0A8T0FWL8_ARGBR</name>
<comment type="caution">
    <text evidence="8">The sequence shown here is derived from an EMBL/GenBank/DDBJ whole genome shotgun (WGS) entry which is preliminary data.</text>
</comment>
<keyword evidence="2 6" id="KW-0812">Transmembrane</keyword>
<protein>
    <submittedName>
        <fullName evidence="8">Proton-coupled amino acid transporter 1 like protein</fullName>
    </submittedName>
</protein>
<dbReference type="EMBL" id="JABXBU010000002">
    <property type="protein sequence ID" value="KAF8794039.1"/>
    <property type="molecule type" value="Genomic_DNA"/>
</dbReference>
<dbReference type="GO" id="GO:0005774">
    <property type="term" value="C:vacuolar membrane"/>
    <property type="evidence" value="ECO:0007669"/>
    <property type="project" value="TreeGrafter"/>
</dbReference>
<evidence type="ECO:0000256" key="1">
    <source>
        <dbReference type="ARBA" id="ARBA00004141"/>
    </source>
</evidence>
<dbReference type="Proteomes" id="UP000807504">
    <property type="component" value="Unassembled WGS sequence"/>
</dbReference>
<evidence type="ECO:0000313" key="9">
    <source>
        <dbReference type="Proteomes" id="UP000807504"/>
    </source>
</evidence>
<feature type="domain" description="Amino acid transporter transmembrane" evidence="7">
    <location>
        <begin position="69"/>
        <end position="135"/>
    </location>
</feature>
<keyword evidence="9" id="KW-1185">Reference proteome</keyword>
<feature type="transmembrane region" description="Helical" evidence="6">
    <location>
        <begin position="478"/>
        <end position="501"/>
    </location>
</feature>
<feature type="transmembrane region" description="Helical" evidence="6">
    <location>
        <begin position="259"/>
        <end position="279"/>
    </location>
</feature>
<evidence type="ECO:0000256" key="3">
    <source>
        <dbReference type="ARBA" id="ARBA00022989"/>
    </source>
</evidence>
<feature type="transmembrane region" description="Helical" evidence="6">
    <location>
        <begin position="73"/>
        <end position="95"/>
    </location>
</feature>
<accession>A0A8T0FWL8</accession>
<reference evidence="8" key="1">
    <citation type="journal article" date="2020" name="bioRxiv">
        <title>Chromosome-level reference genome of the European wasp spider Argiope bruennichi: a resource for studies on range expansion and evolutionary adaptation.</title>
        <authorList>
            <person name="Sheffer M.M."/>
            <person name="Hoppe A."/>
            <person name="Krehenwinkel H."/>
            <person name="Uhl G."/>
            <person name="Kuss A.W."/>
            <person name="Jensen L."/>
            <person name="Jensen C."/>
            <person name="Gillespie R.G."/>
            <person name="Hoff K.J."/>
            <person name="Prost S."/>
        </authorList>
    </citation>
    <scope>NUCLEOTIDE SEQUENCE</scope>
</reference>
<evidence type="ECO:0000256" key="4">
    <source>
        <dbReference type="ARBA" id="ARBA00023136"/>
    </source>
</evidence>
<dbReference type="GO" id="GO:0015179">
    <property type="term" value="F:L-amino acid transmembrane transporter activity"/>
    <property type="evidence" value="ECO:0007669"/>
    <property type="project" value="TreeGrafter"/>
</dbReference>
<organism evidence="8 9">
    <name type="scientific">Argiope bruennichi</name>
    <name type="common">Wasp spider</name>
    <name type="synonym">Aranea bruennichi</name>
    <dbReference type="NCBI Taxonomy" id="94029"/>
    <lineage>
        <taxon>Eukaryota</taxon>
        <taxon>Metazoa</taxon>
        <taxon>Ecdysozoa</taxon>
        <taxon>Arthropoda</taxon>
        <taxon>Chelicerata</taxon>
        <taxon>Arachnida</taxon>
        <taxon>Araneae</taxon>
        <taxon>Araneomorphae</taxon>
        <taxon>Entelegynae</taxon>
        <taxon>Araneoidea</taxon>
        <taxon>Araneidae</taxon>
        <taxon>Argiope</taxon>
    </lineage>
</organism>
<sequence>MATERNLPFQPCINATNSSDVEHVGNSTDRTPLVRSKEILGSTNYGTLPNLETEDADEESENRPKEKKKTSNIGTFLHLIKGNVGTGILAMPIAISNFGLMAGILGIILLGVFCIYCMQLLVFCSKVAVAEKARRKQLRELQTQPGSSGVEENVVATDRVVSIWPRESNSEIPQGYQTYDQSVNTQGSANQVSEENSSLDYANTAFEAFRHGPQYFRSWASYMRFAVNLLLVLTQFGFCCVYFLFVGQSLHEVSLNMKVFTSLSTTTIMAIELPFMILLNFIPNLDMLTSVSTTAVGLQSVGLFMMFMYFVTGPFSDSIIPYIAPVRKWPLFFGTAMFSFEGIGVVLPLENEMKRKKSFRKIVNIGMAIVVLLYLLIGICGYIKYGADVKPSITFNLPVGCFSEVIRLLFALAIFLSYPLQMYVPFTFILPYLKRKLVSDGCNRCGELTIDWIIRTFLVCITFGIAVGVPMLDLVISFVGSVASSCLALILPPLIHIVTILKYDDIRYKKALIAVDMFLCGLGLFGLVVGAFTSISEMVNRNTTEVALTVASYDELMSSGINEAILLLSSKNSSCCTLFH</sequence>
<evidence type="ECO:0000256" key="5">
    <source>
        <dbReference type="SAM" id="MobiDB-lite"/>
    </source>
</evidence>
<feature type="transmembrane region" description="Helical" evidence="6">
    <location>
        <begin position="331"/>
        <end position="350"/>
    </location>
</feature>
<evidence type="ECO:0000313" key="8">
    <source>
        <dbReference type="EMBL" id="KAF8794039.1"/>
    </source>
</evidence>
<evidence type="ECO:0000259" key="7">
    <source>
        <dbReference type="Pfam" id="PF01490"/>
    </source>
</evidence>
<comment type="subcellular location">
    <subcellularLocation>
        <location evidence="1">Membrane</location>
        <topology evidence="1">Multi-pass membrane protein</topology>
    </subcellularLocation>
</comment>
<feature type="transmembrane region" description="Helical" evidence="6">
    <location>
        <begin position="225"/>
        <end position="247"/>
    </location>
</feature>
<feature type="transmembrane region" description="Helical" evidence="6">
    <location>
        <begin position="513"/>
        <end position="535"/>
    </location>
</feature>
<dbReference type="PANTHER" id="PTHR22950:SF349">
    <property type="entry name" value="AMINO ACID TRANSPORTER TRANSMEMBRANE DOMAIN-CONTAINING PROTEIN"/>
    <property type="match status" value="1"/>
</dbReference>
<keyword evidence="4 6" id="KW-0472">Membrane</keyword>